<evidence type="ECO:0000313" key="14">
    <source>
        <dbReference type="EMBL" id="KAG5209379.1"/>
    </source>
</evidence>
<keyword evidence="3" id="KW-0597">Phosphoprotein</keyword>
<evidence type="ECO:0000259" key="13">
    <source>
        <dbReference type="Pfam" id="PF05712"/>
    </source>
</evidence>
<evidence type="ECO:0000256" key="6">
    <source>
        <dbReference type="ARBA" id="ARBA00022853"/>
    </source>
</evidence>
<accession>A0A836D1Y5</accession>
<feature type="domain" description="MRG" evidence="13">
    <location>
        <begin position="110"/>
        <end position="161"/>
    </location>
</feature>
<dbReference type="InterPro" id="IPR008676">
    <property type="entry name" value="MRG"/>
</dbReference>
<keyword evidence="5" id="KW-0227">DNA damage</keyword>
<evidence type="ECO:0000256" key="7">
    <source>
        <dbReference type="ARBA" id="ARBA00023015"/>
    </source>
</evidence>
<keyword evidence="9" id="KW-0234">DNA repair</keyword>
<dbReference type="GO" id="GO:0035267">
    <property type="term" value="C:NuA4 histone acetyltransferase complex"/>
    <property type="evidence" value="ECO:0007669"/>
    <property type="project" value="TreeGrafter"/>
</dbReference>
<dbReference type="PANTHER" id="PTHR10880">
    <property type="entry name" value="MORTALITY FACTOR 4-LIKE PROTEIN"/>
    <property type="match status" value="1"/>
</dbReference>
<dbReference type="Proteomes" id="UP000664991">
    <property type="component" value="Unassembled WGS sequence"/>
</dbReference>
<comment type="subunit">
    <text evidence="11">Component of the NuA4 histone acetyltransferase complex which contains the catalytic subunit KAT5/TIP60 and the subunits EP400, TRRAP/PAF400, BRD8/SMAP, EPC1, DMAP1/DNMAP1, RUVBL1/TIP49, RUVBL2, ING3, actin, ACTL6A/BAF53A, MORF4L1/MRG15, MORF4L2/MRGX, MRGBP, YEATS4/GAS41 and VPS72/YL1. The NuA4 complex interacts with MYC and the adenovirus E1A protein. MORF4L1 may also participate in the formation of NuA4 related complexes which lack the KAT5/TIP60 catalytic subunit, but which include the SWI/SNF related protein SRCAP. Component of the MSIN3A histone deacetylase complex, which includes SIN3A, HDAC2, ARID4B, MORF4L1, RBBP4/RbAp48, and RBBP7/RbAp46. Interacts with MRFAP1 and RB1. May also interact with one or more as yet undefined members of the TLE (transducin-like enhancer of split) family of transcriptional repressors.</text>
</comment>
<evidence type="ECO:0000256" key="4">
    <source>
        <dbReference type="ARBA" id="ARBA00022604"/>
    </source>
</evidence>
<evidence type="ECO:0000256" key="9">
    <source>
        <dbReference type="ARBA" id="ARBA00023204"/>
    </source>
</evidence>
<comment type="function">
    <text evidence="12">Component of the NuA4 histone acetyltransferase complex which is involved in transcriptional activation of select genes principally by acetylation of nucleosomal histone H4 and H2A. This modification may both alter nucleosome - DNA interactions and promote interaction of the modified histones with other proteins which positively regulate transcription. This complex may be required for the activation of transcriptional programs associated with oncogene and proto-oncogene mediated growth induction, tumor suppressor mediated growth arrest and replicative senescence, apoptosis, and DNA repair. The NuA4 complex ATPase and helicase activities seem to be, at least in part, contributed by the association of RUVBL1 and RUVBL2 with EP400. NuA4 may also play a direct role in DNA repair when directly recruited to sites of DNA damage. Also a component of the MSIN3A complex which acts to repress transcription by deacetylation of nucleosomal histones.</text>
</comment>
<dbReference type="GO" id="GO:0006325">
    <property type="term" value="P:chromatin organization"/>
    <property type="evidence" value="ECO:0007669"/>
    <property type="project" value="UniProtKB-KW"/>
</dbReference>
<keyword evidence="7" id="KW-0805">Transcription regulation</keyword>
<sequence>MEMVATLVKHFDHLGRKGLTVEVRRHLGVEWKIKIPEELKSWLVEDWDLVTRQEQLFQLSAKKNVDVILHSIYKSYKEYANCKKLQGNVGDKEYVVNKVVTGIKEYFNAAPHLLRLFVRTGAILAHTPLDEKSLALLLGCWHDFQKYLAKDGMSLFTASGYKVASAENHHKAL</sequence>
<dbReference type="Pfam" id="PF05712">
    <property type="entry name" value="MRG"/>
    <property type="match status" value="2"/>
</dbReference>
<dbReference type="PROSITE" id="PS51640">
    <property type="entry name" value="MRG"/>
    <property type="match status" value="1"/>
</dbReference>
<dbReference type="GO" id="GO:0006355">
    <property type="term" value="P:regulation of DNA-templated transcription"/>
    <property type="evidence" value="ECO:0007669"/>
    <property type="project" value="InterPro"/>
</dbReference>
<protein>
    <recommendedName>
        <fullName evidence="2">Mortality factor 4-like protein 2</fullName>
    </recommendedName>
</protein>
<evidence type="ECO:0000313" key="15">
    <source>
        <dbReference type="Proteomes" id="UP000664991"/>
    </source>
</evidence>
<dbReference type="EMBL" id="JAEMGP010000005">
    <property type="protein sequence ID" value="KAG5209379.1"/>
    <property type="molecule type" value="Genomic_DNA"/>
</dbReference>
<evidence type="ECO:0000256" key="12">
    <source>
        <dbReference type="ARBA" id="ARBA00034084"/>
    </source>
</evidence>
<dbReference type="Gene3D" id="1.10.274.30">
    <property type="entry name" value="MRG domain"/>
    <property type="match status" value="2"/>
</dbReference>
<dbReference type="GO" id="GO:0006281">
    <property type="term" value="P:DNA repair"/>
    <property type="evidence" value="ECO:0007669"/>
    <property type="project" value="UniProtKB-KW"/>
</dbReference>
<dbReference type="InterPro" id="IPR026541">
    <property type="entry name" value="MRG_dom"/>
</dbReference>
<dbReference type="PANTHER" id="PTHR10880:SF25">
    <property type="entry name" value="MORTALITY FACTOR 4-LIKE PROTEIN 2"/>
    <property type="match status" value="1"/>
</dbReference>
<dbReference type="InterPro" id="IPR038217">
    <property type="entry name" value="MRG_C_sf"/>
</dbReference>
<feature type="domain" description="MRG" evidence="13">
    <location>
        <begin position="26"/>
        <end position="109"/>
    </location>
</feature>
<evidence type="ECO:0000256" key="10">
    <source>
        <dbReference type="ARBA" id="ARBA00023242"/>
    </source>
</evidence>
<evidence type="ECO:0000256" key="3">
    <source>
        <dbReference type="ARBA" id="ARBA00022553"/>
    </source>
</evidence>
<dbReference type="GO" id="GO:0005634">
    <property type="term" value="C:nucleus"/>
    <property type="evidence" value="ECO:0007669"/>
    <property type="project" value="UniProtKB-SubCell"/>
</dbReference>
<keyword evidence="6" id="KW-0156">Chromatin regulator</keyword>
<keyword evidence="4" id="KW-0341">Growth regulation</keyword>
<dbReference type="AlphaFoldDB" id="A0A836D1Y5"/>
<evidence type="ECO:0000256" key="8">
    <source>
        <dbReference type="ARBA" id="ARBA00023163"/>
    </source>
</evidence>
<proteinExistence type="predicted"/>
<keyword evidence="8" id="KW-0804">Transcription</keyword>
<evidence type="ECO:0000256" key="5">
    <source>
        <dbReference type="ARBA" id="ARBA00022763"/>
    </source>
</evidence>
<gene>
    <name evidence="14" type="ORF">JEQ12_016944</name>
</gene>
<comment type="caution">
    <text evidence="14">The sequence shown here is derived from an EMBL/GenBank/DDBJ whole genome shotgun (WGS) entry which is preliminary data.</text>
</comment>
<organism evidence="14 15">
    <name type="scientific">Ovis aries</name>
    <name type="common">Sheep</name>
    <dbReference type="NCBI Taxonomy" id="9940"/>
    <lineage>
        <taxon>Eukaryota</taxon>
        <taxon>Metazoa</taxon>
        <taxon>Chordata</taxon>
        <taxon>Craniata</taxon>
        <taxon>Vertebrata</taxon>
        <taxon>Euteleostomi</taxon>
        <taxon>Mammalia</taxon>
        <taxon>Eutheria</taxon>
        <taxon>Laurasiatheria</taxon>
        <taxon>Artiodactyla</taxon>
        <taxon>Ruminantia</taxon>
        <taxon>Pecora</taxon>
        <taxon>Bovidae</taxon>
        <taxon>Caprinae</taxon>
        <taxon>Ovis</taxon>
    </lineage>
</organism>
<evidence type="ECO:0000256" key="1">
    <source>
        <dbReference type="ARBA" id="ARBA00004123"/>
    </source>
</evidence>
<evidence type="ECO:0000256" key="2">
    <source>
        <dbReference type="ARBA" id="ARBA00013933"/>
    </source>
</evidence>
<keyword evidence="10" id="KW-0539">Nucleus</keyword>
<reference evidence="14 15" key="1">
    <citation type="submission" date="2020-12" db="EMBL/GenBank/DDBJ databases">
        <title>De novo assembly of Tibetan sheep genome.</title>
        <authorList>
            <person name="Li X."/>
        </authorList>
    </citation>
    <scope>NUCLEOTIDE SEQUENCE [LARGE SCALE GENOMIC DNA]</scope>
    <source>
        <tissue evidence="14">Heart</tissue>
    </source>
</reference>
<comment type="subcellular location">
    <subcellularLocation>
        <location evidence="1">Nucleus</location>
    </subcellularLocation>
</comment>
<evidence type="ECO:0000256" key="11">
    <source>
        <dbReference type="ARBA" id="ARBA00025930"/>
    </source>
</evidence>
<name>A0A836D1Y5_SHEEP</name>